<evidence type="ECO:0000313" key="8">
    <source>
        <dbReference type="EMBL" id="KAA0157937.1"/>
    </source>
</evidence>
<dbReference type="AlphaFoldDB" id="A0A5A8DJP9"/>
<dbReference type="Proteomes" id="UP000324907">
    <property type="component" value="Unassembled WGS sequence"/>
</dbReference>
<dbReference type="InterPro" id="IPR016137">
    <property type="entry name" value="RGS"/>
</dbReference>
<organism evidence="9 14">
    <name type="scientific">Cafeteria roenbergensis</name>
    <name type="common">Marine flagellate</name>
    <dbReference type="NCBI Taxonomy" id="33653"/>
    <lineage>
        <taxon>Eukaryota</taxon>
        <taxon>Sar</taxon>
        <taxon>Stramenopiles</taxon>
        <taxon>Bigyra</taxon>
        <taxon>Opalozoa</taxon>
        <taxon>Bicosoecida</taxon>
        <taxon>Cafeteriaceae</taxon>
        <taxon>Cafeteria</taxon>
    </lineage>
</organism>
<evidence type="ECO:0000313" key="7">
    <source>
        <dbReference type="EMBL" id="KAA0151444.1"/>
    </source>
</evidence>
<dbReference type="EMBL" id="VLTO01000029">
    <property type="protein sequence ID" value="KAA0173812.1"/>
    <property type="molecule type" value="Genomic_DNA"/>
</dbReference>
<evidence type="ECO:0000313" key="11">
    <source>
        <dbReference type="Proteomes" id="UP000322899"/>
    </source>
</evidence>
<name>A0A5A8DJP9_CAFRO</name>
<dbReference type="InterPro" id="IPR036188">
    <property type="entry name" value="FAD/NAD-bd_sf"/>
</dbReference>
<evidence type="ECO:0000256" key="3">
    <source>
        <dbReference type="ARBA" id="ARBA00022827"/>
    </source>
</evidence>
<comment type="caution">
    <text evidence="9">The sequence shown here is derived from an EMBL/GenBank/DDBJ whole genome shotgun (WGS) entry which is preliminary data.</text>
</comment>
<evidence type="ECO:0000313" key="12">
    <source>
        <dbReference type="Proteomes" id="UP000323011"/>
    </source>
</evidence>
<dbReference type="GO" id="GO:0005737">
    <property type="term" value="C:cytoplasm"/>
    <property type="evidence" value="ECO:0007669"/>
    <property type="project" value="TreeGrafter"/>
</dbReference>
<evidence type="ECO:0000256" key="1">
    <source>
        <dbReference type="ARBA" id="ARBA00006442"/>
    </source>
</evidence>
<dbReference type="PROSITE" id="PS50132">
    <property type="entry name" value="RGS"/>
    <property type="match status" value="1"/>
</dbReference>
<dbReference type="Proteomes" id="UP000325113">
    <property type="component" value="Unassembled WGS sequence"/>
</dbReference>
<dbReference type="GO" id="GO:0050660">
    <property type="term" value="F:flavin adenine dinucleotide binding"/>
    <property type="evidence" value="ECO:0007669"/>
    <property type="project" value="TreeGrafter"/>
</dbReference>
<dbReference type="EMBL" id="VLTL01000162">
    <property type="protein sequence ID" value="KAA0157937.1"/>
    <property type="molecule type" value="Genomic_DNA"/>
</dbReference>
<evidence type="ECO:0000313" key="14">
    <source>
        <dbReference type="Proteomes" id="UP000325113"/>
    </source>
</evidence>
<dbReference type="Pfam" id="PF00615">
    <property type="entry name" value="RGS"/>
    <property type="match status" value="1"/>
</dbReference>
<evidence type="ECO:0000256" key="4">
    <source>
        <dbReference type="ARBA" id="ARBA00023002"/>
    </source>
</evidence>
<evidence type="ECO:0000256" key="5">
    <source>
        <dbReference type="SAM" id="MobiDB-lite"/>
    </source>
</evidence>
<dbReference type="EMBL" id="VLTM01000013">
    <property type="protein sequence ID" value="KAA0165359.1"/>
    <property type="molecule type" value="Genomic_DNA"/>
</dbReference>
<feature type="domain" description="RGS" evidence="6">
    <location>
        <begin position="64"/>
        <end position="180"/>
    </location>
</feature>
<dbReference type="PRINTS" id="PR00368">
    <property type="entry name" value="FADPNR"/>
</dbReference>
<dbReference type="InterPro" id="IPR036305">
    <property type="entry name" value="RGS_sf"/>
</dbReference>
<dbReference type="CDD" id="cd07440">
    <property type="entry name" value="RGS"/>
    <property type="match status" value="1"/>
</dbReference>
<dbReference type="Pfam" id="PF07992">
    <property type="entry name" value="Pyr_redox_2"/>
    <property type="match status" value="1"/>
</dbReference>
<dbReference type="Gene3D" id="3.50.50.100">
    <property type="match status" value="1"/>
</dbReference>
<dbReference type="PANTHER" id="PTHR43735">
    <property type="entry name" value="APOPTOSIS-INDUCING FACTOR 1"/>
    <property type="match status" value="1"/>
</dbReference>
<dbReference type="Gene3D" id="1.10.167.10">
    <property type="entry name" value="Regulator of G-protein Signalling 4, domain 2"/>
    <property type="match status" value="1"/>
</dbReference>
<evidence type="ECO:0000259" key="6">
    <source>
        <dbReference type="PROSITE" id="PS50132"/>
    </source>
</evidence>
<evidence type="ECO:0000313" key="13">
    <source>
        <dbReference type="Proteomes" id="UP000324907"/>
    </source>
</evidence>
<protein>
    <recommendedName>
        <fullName evidence="6">RGS domain-containing protein</fullName>
    </recommendedName>
</protein>
<dbReference type="GO" id="GO:0004174">
    <property type="term" value="F:electron-transferring-flavoprotein dehydrogenase activity"/>
    <property type="evidence" value="ECO:0007669"/>
    <property type="project" value="TreeGrafter"/>
</dbReference>
<reference evidence="11 12" key="1">
    <citation type="submission" date="2019-07" db="EMBL/GenBank/DDBJ databases">
        <title>Genomes of Cafeteria roenbergensis.</title>
        <authorList>
            <person name="Fischer M.G."/>
            <person name="Hackl T."/>
            <person name="Roman M."/>
        </authorList>
    </citation>
    <scope>NUCLEOTIDE SEQUENCE [LARGE SCALE GENOMIC DNA]</scope>
    <source>
        <strain evidence="7 12">BVI</strain>
        <strain evidence="9 14">Cflag</strain>
        <strain evidence="10 11">E4-10P</strain>
        <strain evidence="8 13">RCC970-E3</strain>
    </source>
</reference>
<keyword evidence="2" id="KW-0285">Flavoprotein</keyword>
<dbReference type="EMBL" id="VLTN01000027">
    <property type="protein sequence ID" value="KAA0151444.1"/>
    <property type="molecule type" value="Genomic_DNA"/>
</dbReference>
<dbReference type="SUPFAM" id="SSF48097">
    <property type="entry name" value="Regulator of G-protein signaling, RGS"/>
    <property type="match status" value="1"/>
</dbReference>
<dbReference type="PANTHER" id="PTHR43735:SF3">
    <property type="entry name" value="FERROPTOSIS SUPPRESSOR PROTEIN 1"/>
    <property type="match status" value="1"/>
</dbReference>
<gene>
    <name evidence="10" type="ORF">FNF27_04769</name>
    <name evidence="8" type="ORF">FNF28_06444</name>
    <name evidence="7" type="ORF">FNF29_04652</name>
    <name evidence="9" type="ORF">FNF31_02021</name>
</gene>
<keyword evidence="4" id="KW-0560">Oxidoreductase</keyword>
<dbReference type="InterPro" id="IPR023753">
    <property type="entry name" value="FAD/NAD-binding_dom"/>
</dbReference>
<dbReference type="SMART" id="SM00315">
    <property type="entry name" value="RGS"/>
    <property type="match status" value="1"/>
</dbReference>
<dbReference type="InterPro" id="IPR044926">
    <property type="entry name" value="RGS_subdomain_2"/>
</dbReference>
<dbReference type="Proteomes" id="UP000322899">
    <property type="component" value="Unassembled WGS sequence"/>
</dbReference>
<evidence type="ECO:0000313" key="9">
    <source>
        <dbReference type="EMBL" id="KAA0165359.1"/>
    </source>
</evidence>
<dbReference type="OrthoDB" id="202203at2759"/>
<dbReference type="SUPFAM" id="SSF51905">
    <property type="entry name" value="FAD/NAD(P)-binding domain"/>
    <property type="match status" value="1"/>
</dbReference>
<proteinExistence type="inferred from homology"/>
<feature type="region of interest" description="Disordered" evidence="5">
    <location>
        <begin position="490"/>
        <end position="513"/>
    </location>
</feature>
<sequence>MGCMTSAPAVPRSAPVTAATGSGFRRHDRGTVDAFSGAVEAPRPLFDPVAGVDDMPPLDPSHLGLAHLFQQTALLRMFMAFAASRCAEENVLFLRDVKEWERSLRGDKGADGKGARASAKFMVDEYIRPDAPMEVNISDRTRKAVLSAYASGEVLASTFTPAETEVSKGLQDNFWAEFVKLVADQAAAPVPRSPSPSRRKRVVIIGGGFCGTYCAIMLDADPRVEVVLVDTKDYFEYTPSIIKAFSRPETHAAIVQPHAKTVRNGRVIVGEVRAVRSDCVAVNFETITFDYLVIASGSHYPSAVKSTNVTVAYRGKVVRQQRALIDAAKQICVIGGGVVGVEMAAELAGVHRKKITLVHSRDRLLPKLGPGADGRDGHDMAYEHLERAGVTVRLGERATHWDDSLKAVVTSSGPPIPADRVLWCGGPQPLTAFMRPHLPSTLDSHGFVKVSTALTVEGHPTMFAGGDIITIQCGPVAAELDRPAVIDPGQSAHSEHGAVARRPASSEAHVHGSTGGSIARLGAAVNTVADDGYVLEERMARNAVHHGLHIAKNIRNLVEGKPVVPRVVERGVHAMLVSLGTRDGILVTDGVPSFGPFISKKDWYEATVMQEVREHRVIVHT</sequence>
<keyword evidence="12" id="KW-1185">Reference proteome</keyword>
<keyword evidence="3" id="KW-0274">FAD</keyword>
<comment type="similarity">
    <text evidence="1">Belongs to the FAD-dependent oxidoreductase family.</text>
</comment>
<accession>A0A5A8DJP9</accession>
<feature type="region of interest" description="Disordered" evidence="5">
    <location>
        <begin position="1"/>
        <end position="25"/>
    </location>
</feature>
<dbReference type="Proteomes" id="UP000323011">
    <property type="component" value="Unassembled WGS sequence"/>
</dbReference>
<evidence type="ECO:0000256" key="2">
    <source>
        <dbReference type="ARBA" id="ARBA00022630"/>
    </source>
</evidence>
<evidence type="ECO:0000313" key="10">
    <source>
        <dbReference type="EMBL" id="KAA0173812.1"/>
    </source>
</evidence>